<accession>A0A2U9CCB8</accession>
<feature type="region of interest" description="Disordered" evidence="1">
    <location>
        <begin position="60"/>
        <end position="79"/>
    </location>
</feature>
<dbReference type="Proteomes" id="UP000246464">
    <property type="component" value="Chromosome 14"/>
</dbReference>
<gene>
    <name evidence="2" type="ORF">SMAX5B_010772</name>
</gene>
<sequence>MTVNAALKRAAASCVRQMPKDEAPSRKRHRCDPSPVPAPRALPQQTHRTTATRLLLPLMFDRSRRPAAHRAGAADQDRG</sequence>
<evidence type="ECO:0000256" key="1">
    <source>
        <dbReference type="SAM" id="MobiDB-lite"/>
    </source>
</evidence>
<proteinExistence type="predicted"/>
<dbReference type="EMBL" id="CP026256">
    <property type="protein sequence ID" value="AWP13700.1"/>
    <property type="molecule type" value="Genomic_DNA"/>
</dbReference>
<feature type="region of interest" description="Disordered" evidence="1">
    <location>
        <begin position="1"/>
        <end position="50"/>
    </location>
</feature>
<reference evidence="2 3" key="1">
    <citation type="submission" date="2017-12" db="EMBL/GenBank/DDBJ databases">
        <title>Integrating genomic resources of turbot (Scophthalmus maximus) in depth evaluation of genetic and physical mapping variation across individuals.</title>
        <authorList>
            <person name="Martinez P."/>
        </authorList>
    </citation>
    <scope>NUCLEOTIDE SEQUENCE [LARGE SCALE GENOMIC DNA]</scope>
</reference>
<organism evidence="2 3">
    <name type="scientific">Scophthalmus maximus</name>
    <name type="common">Turbot</name>
    <name type="synonym">Psetta maxima</name>
    <dbReference type="NCBI Taxonomy" id="52904"/>
    <lineage>
        <taxon>Eukaryota</taxon>
        <taxon>Metazoa</taxon>
        <taxon>Chordata</taxon>
        <taxon>Craniata</taxon>
        <taxon>Vertebrata</taxon>
        <taxon>Euteleostomi</taxon>
        <taxon>Actinopterygii</taxon>
        <taxon>Neopterygii</taxon>
        <taxon>Teleostei</taxon>
        <taxon>Neoteleostei</taxon>
        <taxon>Acanthomorphata</taxon>
        <taxon>Carangaria</taxon>
        <taxon>Pleuronectiformes</taxon>
        <taxon>Pleuronectoidei</taxon>
        <taxon>Scophthalmidae</taxon>
        <taxon>Scophthalmus</taxon>
    </lineage>
</organism>
<dbReference type="AlphaFoldDB" id="A0A2U9CCB8"/>
<protein>
    <submittedName>
        <fullName evidence="2">Uncharacterized protein</fullName>
    </submittedName>
</protein>
<evidence type="ECO:0000313" key="2">
    <source>
        <dbReference type="EMBL" id="AWP13700.1"/>
    </source>
</evidence>
<keyword evidence="3" id="KW-1185">Reference proteome</keyword>
<name>A0A2U9CCB8_SCOMX</name>
<evidence type="ECO:0000313" key="3">
    <source>
        <dbReference type="Proteomes" id="UP000246464"/>
    </source>
</evidence>